<feature type="compositionally biased region" description="Gly residues" evidence="1">
    <location>
        <begin position="814"/>
        <end position="825"/>
    </location>
</feature>
<proteinExistence type="predicted"/>
<feature type="region of interest" description="Disordered" evidence="1">
    <location>
        <begin position="490"/>
        <end position="927"/>
    </location>
</feature>
<dbReference type="EMBL" id="AAYL02000300">
    <property type="protein sequence ID" value="ESS29539.1"/>
    <property type="molecule type" value="Genomic_DNA"/>
</dbReference>
<feature type="compositionally biased region" description="Basic and acidic residues" evidence="1">
    <location>
        <begin position="700"/>
        <end position="726"/>
    </location>
</feature>
<evidence type="ECO:0000313" key="2">
    <source>
        <dbReference type="EMBL" id="ESS29539.1"/>
    </source>
</evidence>
<feature type="compositionally biased region" description="Basic and acidic residues" evidence="1">
    <location>
        <begin position="636"/>
        <end position="657"/>
    </location>
</feature>
<feature type="compositionally biased region" description="Basic and acidic residues" evidence="1">
    <location>
        <begin position="668"/>
        <end position="684"/>
    </location>
</feature>
<feature type="region of interest" description="Disordered" evidence="1">
    <location>
        <begin position="293"/>
        <end position="324"/>
    </location>
</feature>
<feature type="compositionally biased region" description="Basic and acidic residues" evidence="1">
    <location>
        <begin position="490"/>
        <end position="553"/>
    </location>
</feature>
<dbReference type="AlphaFoldDB" id="V4YMP6"/>
<evidence type="ECO:0000256" key="1">
    <source>
        <dbReference type="SAM" id="MobiDB-lite"/>
    </source>
</evidence>
<dbReference type="eggNOG" id="ENOG502S08V">
    <property type="taxonomic scope" value="Eukaryota"/>
</dbReference>
<name>V4YMP6_TOXGV</name>
<dbReference type="PaxDb" id="5811-TGME49_009220"/>
<dbReference type="Proteomes" id="UP000002226">
    <property type="component" value="Unassembled WGS sequence"/>
</dbReference>
<dbReference type="VEuPathDB" id="ToxoDB:TGVEG_209210B"/>
<evidence type="ECO:0000313" key="3">
    <source>
        <dbReference type="Proteomes" id="UP000002226"/>
    </source>
</evidence>
<feature type="compositionally biased region" description="Basic and acidic residues" evidence="1">
    <location>
        <begin position="740"/>
        <end position="763"/>
    </location>
</feature>
<organism evidence="2 3">
    <name type="scientific">Toxoplasma gondii (strain ATCC 50861 / VEG)</name>
    <dbReference type="NCBI Taxonomy" id="432359"/>
    <lineage>
        <taxon>Eukaryota</taxon>
        <taxon>Sar</taxon>
        <taxon>Alveolata</taxon>
        <taxon>Apicomplexa</taxon>
        <taxon>Conoidasida</taxon>
        <taxon>Coccidia</taxon>
        <taxon>Eucoccidiorida</taxon>
        <taxon>Eimeriorina</taxon>
        <taxon>Sarcocystidae</taxon>
        <taxon>Toxoplasma</taxon>
    </lineage>
</organism>
<dbReference type="OMA" id="ELPHGHE"/>
<keyword evidence="3" id="KW-1185">Reference proteome</keyword>
<feature type="compositionally biased region" description="Basic and acidic residues" evidence="1">
    <location>
        <begin position="570"/>
        <end position="585"/>
    </location>
</feature>
<feature type="compositionally biased region" description="Gly residues" evidence="1">
    <location>
        <begin position="587"/>
        <end position="603"/>
    </location>
</feature>
<sequence length="927" mass="104294">MCACFSCASSLAYIHLLWRTRRDLSICRQFGASASQFLLVFLFPGTLAERRRVQEYLAWLVRQREKPIFLSDICRDGEFRPDLTVMDIPREKAALVTWRQGNALRDVEERTGTFCFFEGRRGGKPGAGSLGSASEGRKKERLLIFGTSAEGRNQAVLLVRRLLGVCGERGRRGEPRMLFQNPPFFEPFQPAPAALPFFPSEEGLLPPGPLGRRNMGLPMPFLETPRILPGPHASRVPVNLLPPRMSLLGRQKVPAAMPLLPGDGVPRALSPRRAAFEPSLLLAPPFGAGLFPGADDRVEATGSRRSWRGASPERTKRSHSSRFGPYGAASGRVLARGEEDFFEAERGLLREAPDVRGLRGVFGEGGYRDDEGYLRRGGSSLGGRASFLPTVLPAPSFELPHGHESGCGAYAAAAGDQEFARRSLTGKASSQKGAYGGVNREREKEILRGLSREEERRAAYLGESEGDWAGRSRYDDREKCMYTRDRFGGRGEELREGYPHERRGEGSRRKEERRRGDEGTRRHEEDESRRRDEETRRNDERRKDERSRRDEYFFAHTGTHAALAASGFDGKSEGGRSRYEDEAFLRGRGGAGEVVGKNGGGLYGRDDRREKPEGDASRRRYAEDDEFPRGHKPYRHYREEEDVERSRENERQEDERPSKRRTNTLAEDCERSERAERRRDETRHHGYAAETEEGGFGILPRDERGPRSRRGLDREGHAAAYDRADSEVGGGLASAAGGRRRPDERGSYHSGDRGRENERRDEEYTSPQMTACDYLPRRRGEEGAVLAGSFGGSAGPYAGAGPEERQGRRRSRSPGGGPYFVGYGGYSTRTSSAQNAPSAHIYAERSGERDRRRREREDEALGREAGREEGREEMARRKDEDRCRTTAVGRRDRTDYAGRGEEERREVEATGYEQRHRGYRTARDDRV</sequence>
<protein>
    <submittedName>
        <fullName evidence="2">KH domain protein</fullName>
    </submittedName>
</protein>
<dbReference type="CDD" id="cd00105">
    <property type="entry name" value="KH-I"/>
    <property type="match status" value="1"/>
</dbReference>
<reference evidence="2" key="1">
    <citation type="submission" date="2007-03" db="EMBL/GenBank/DDBJ databases">
        <authorList>
            <person name="Paulsen I."/>
        </authorList>
    </citation>
    <scope>NUCLEOTIDE SEQUENCE</scope>
    <source>
        <strain evidence="2">VEG</strain>
    </source>
</reference>
<feature type="compositionally biased region" description="Basic and acidic residues" evidence="1">
    <location>
        <begin position="604"/>
        <end position="622"/>
    </location>
</feature>
<comment type="caution">
    <text evidence="2">The sequence shown here is derived from an EMBL/GenBank/DDBJ whole genome shotgun (WGS) entry which is preliminary data.</text>
</comment>
<feature type="compositionally biased region" description="Polar residues" evidence="1">
    <location>
        <begin position="827"/>
        <end position="837"/>
    </location>
</feature>
<gene>
    <name evidence="2" type="ORF">TGVEG_209210B</name>
</gene>
<feature type="compositionally biased region" description="Basic and acidic residues" evidence="1">
    <location>
        <begin position="842"/>
        <end position="927"/>
    </location>
</feature>
<accession>V4YMP6</accession>